<gene>
    <name evidence="2" type="ORF">V6R90_04370</name>
</gene>
<organism evidence="2 3">
    <name type="scientific">Nocardioides kribbensis</name>
    <dbReference type="NCBI Taxonomy" id="305517"/>
    <lineage>
        <taxon>Bacteria</taxon>
        <taxon>Bacillati</taxon>
        <taxon>Actinomycetota</taxon>
        <taxon>Actinomycetes</taxon>
        <taxon>Propionibacteriales</taxon>
        <taxon>Nocardioidaceae</taxon>
        <taxon>Nocardioides</taxon>
    </lineage>
</organism>
<dbReference type="PANTHER" id="PTHR43734:SF1">
    <property type="entry name" value="PHYTOENE DESATURASE"/>
    <property type="match status" value="1"/>
</dbReference>
<feature type="domain" description="Amine oxidase" evidence="1">
    <location>
        <begin position="12"/>
        <end position="296"/>
    </location>
</feature>
<evidence type="ECO:0000313" key="2">
    <source>
        <dbReference type="EMBL" id="MEQ7846504.1"/>
    </source>
</evidence>
<reference evidence="2 3" key="1">
    <citation type="submission" date="2024-02" db="EMBL/GenBank/DDBJ databases">
        <title>Full genome sequence of Nocardioides kribbensis.</title>
        <authorList>
            <person name="Poletto B.L."/>
            <person name="Silva G."/>
            <person name="Galante D."/>
            <person name="Campos K.R."/>
            <person name="Santos M.B.N."/>
            <person name="Sacchi C.T."/>
        </authorList>
    </citation>
    <scope>NUCLEOTIDE SEQUENCE [LARGE SCALE GENOMIC DNA]</scope>
    <source>
        <strain evidence="2 3">O4R</strain>
    </source>
</reference>
<name>A0ABV1NVG6_9ACTN</name>
<dbReference type="EMBL" id="JBEGDP010000003">
    <property type="protein sequence ID" value="MEQ7846504.1"/>
    <property type="molecule type" value="Genomic_DNA"/>
</dbReference>
<keyword evidence="3" id="KW-1185">Reference proteome</keyword>
<dbReference type="InterPro" id="IPR036188">
    <property type="entry name" value="FAD/NAD-bd_sf"/>
</dbReference>
<accession>A0ABV1NVG6</accession>
<proteinExistence type="predicted"/>
<dbReference type="PANTHER" id="PTHR43734">
    <property type="entry name" value="PHYTOENE DESATURASE"/>
    <property type="match status" value="1"/>
</dbReference>
<dbReference type="Gene3D" id="3.50.50.60">
    <property type="entry name" value="FAD/NAD(P)-binding domain"/>
    <property type="match status" value="2"/>
</dbReference>
<dbReference type="Pfam" id="PF01593">
    <property type="entry name" value="Amino_oxidase"/>
    <property type="match status" value="1"/>
</dbReference>
<sequence length="441" mass="47773">MSRVVVVGGGFGGMAAAVRLAKLGHEVRLLERSTALGGALAAREQDGFTWDAGPSSTLVPAVLRDLFRKSGRPLERELDLEPLDLVREHRFEDRTVLRLPATRAPQVAAFDALSPGLGRQWADWTASFTDDWEVLRRGYLEVPWQREALPREVAARLDSRETLHKRLRRTFRDERLRLVAGHPFTADGHDLRNVPAWAGLVSYLEQRFGAWTVPGGLHQVTTALTARLATRRVEVDLGCEVRDVVVRGGRAVAVRTDQGEVDADVVVLAVDPRRMPALARLVERTMPAIPPTVCHVGLRTAADLPDLPHEVVLHGDPVIVVRPGGTAPDGGAAWTIHGRGRLAEDVLVALARAGVDVRPHVVTRIDLTPRELVQEWGGSPLGVLWQGRSTVRRRLGPDTPVTGLVTAGAHATPGAGLPFVGLSAALVAQVVGPADGVRVRR</sequence>
<dbReference type="Proteomes" id="UP001482520">
    <property type="component" value="Unassembled WGS sequence"/>
</dbReference>
<evidence type="ECO:0000259" key="1">
    <source>
        <dbReference type="Pfam" id="PF01593"/>
    </source>
</evidence>
<comment type="caution">
    <text evidence="2">The sequence shown here is derived from an EMBL/GenBank/DDBJ whole genome shotgun (WGS) entry which is preliminary data.</text>
</comment>
<evidence type="ECO:0000313" key="3">
    <source>
        <dbReference type="Proteomes" id="UP001482520"/>
    </source>
</evidence>
<dbReference type="InterPro" id="IPR002937">
    <property type="entry name" value="Amino_oxidase"/>
</dbReference>
<dbReference type="RefSeq" id="WP_349803895.1">
    <property type="nucleotide sequence ID" value="NZ_JBEGDP010000003.1"/>
</dbReference>
<dbReference type="SUPFAM" id="SSF51905">
    <property type="entry name" value="FAD/NAD(P)-binding domain"/>
    <property type="match status" value="1"/>
</dbReference>
<protein>
    <submittedName>
        <fullName evidence="2">FAD-dependent oxidoreductase</fullName>
    </submittedName>
</protein>